<dbReference type="AlphaFoldDB" id="A0A194SBX7"/>
<dbReference type="PRINTS" id="PR00412">
    <property type="entry name" value="EPOXHYDRLASE"/>
</dbReference>
<dbReference type="SUPFAM" id="SSF53474">
    <property type="entry name" value="alpha/beta-Hydrolases"/>
    <property type="match status" value="1"/>
</dbReference>
<dbReference type="Proteomes" id="UP000053890">
    <property type="component" value="Unassembled WGS sequence"/>
</dbReference>
<protein>
    <recommendedName>
        <fullName evidence="3">AB hydrolase-1 domain-containing protein</fullName>
    </recommendedName>
</protein>
<proteinExistence type="inferred from homology"/>
<dbReference type="STRING" id="578459.A0A194SBX7"/>
<dbReference type="Pfam" id="PF00561">
    <property type="entry name" value="Abhydrolase_1"/>
    <property type="match status" value="1"/>
</dbReference>
<dbReference type="Gene3D" id="3.40.50.1820">
    <property type="entry name" value="alpha/beta hydrolase"/>
    <property type="match status" value="1"/>
</dbReference>
<reference evidence="4 5" key="1">
    <citation type="journal article" date="2015" name="Front. Microbiol.">
        <title>Genome sequence of the plant growth promoting endophytic yeast Rhodotorula graminis WP1.</title>
        <authorList>
            <person name="Firrincieli A."/>
            <person name="Otillar R."/>
            <person name="Salamov A."/>
            <person name="Schmutz J."/>
            <person name="Khan Z."/>
            <person name="Redman R.S."/>
            <person name="Fleck N.D."/>
            <person name="Lindquist E."/>
            <person name="Grigoriev I.V."/>
            <person name="Doty S.L."/>
        </authorList>
    </citation>
    <scope>NUCLEOTIDE SEQUENCE [LARGE SCALE GENOMIC DNA]</scope>
    <source>
        <strain evidence="4 5">WP1</strain>
    </source>
</reference>
<dbReference type="InterPro" id="IPR000073">
    <property type="entry name" value="AB_hydrolase_1"/>
</dbReference>
<organism evidence="4 5">
    <name type="scientific">Rhodotorula graminis (strain WP1)</name>
    <dbReference type="NCBI Taxonomy" id="578459"/>
    <lineage>
        <taxon>Eukaryota</taxon>
        <taxon>Fungi</taxon>
        <taxon>Dikarya</taxon>
        <taxon>Basidiomycota</taxon>
        <taxon>Pucciniomycotina</taxon>
        <taxon>Microbotryomycetes</taxon>
        <taxon>Sporidiobolales</taxon>
        <taxon>Sporidiobolaceae</taxon>
        <taxon>Rhodotorula</taxon>
    </lineage>
</organism>
<dbReference type="RefSeq" id="XP_018274156.1">
    <property type="nucleotide sequence ID" value="XM_018415409.1"/>
</dbReference>
<evidence type="ECO:0000313" key="4">
    <source>
        <dbReference type="EMBL" id="KPV78107.1"/>
    </source>
</evidence>
<dbReference type="EMBL" id="KQ474073">
    <property type="protein sequence ID" value="KPV78107.1"/>
    <property type="molecule type" value="Genomic_DNA"/>
</dbReference>
<keyword evidence="5" id="KW-1185">Reference proteome</keyword>
<name>A0A194SBX7_RHOGW</name>
<dbReference type="InterPro" id="IPR029058">
    <property type="entry name" value="AB_hydrolase_fold"/>
</dbReference>
<dbReference type="GeneID" id="28975857"/>
<evidence type="ECO:0000259" key="3">
    <source>
        <dbReference type="Pfam" id="PF00561"/>
    </source>
</evidence>
<keyword evidence="1" id="KW-0378">Hydrolase</keyword>
<comment type="similarity">
    <text evidence="2">Belongs to the AB hydrolase superfamily. Epoxide hydrolase family.</text>
</comment>
<evidence type="ECO:0000256" key="1">
    <source>
        <dbReference type="ARBA" id="ARBA00022801"/>
    </source>
</evidence>
<dbReference type="GO" id="GO:0016787">
    <property type="term" value="F:hydrolase activity"/>
    <property type="evidence" value="ECO:0007669"/>
    <property type="project" value="UniProtKB-KW"/>
</dbReference>
<dbReference type="OrthoDB" id="284184at2759"/>
<feature type="domain" description="AB hydrolase-1" evidence="3">
    <location>
        <begin position="42"/>
        <end position="335"/>
    </location>
</feature>
<gene>
    <name evidence="4" type="ORF">RHOBADRAFT_50617</name>
</gene>
<evidence type="ECO:0000313" key="5">
    <source>
        <dbReference type="Proteomes" id="UP000053890"/>
    </source>
</evidence>
<dbReference type="OMA" id="YQIPMLV"/>
<sequence length="367" mass="41128">MAPNPKDASSFNARFVTVPSSHRYHLIDQHPDHWRGPVEQAPTILMCHGFPDQWFGWRYQIAAFAARGFRVICPSQLGYCGTSQPSDIGAYSYKKVAYDMNGILDAVGAGKVIVFGHDWGGVVAWRFADFFPHRVICLASVCTPYQAPSKPGQKIFSDEELVHNVLPNFGYQLFFKEERAGPKIDEVVEQFLTVSFSPTLRAKLRAQGKPMPQMAVKEGQLEKRTDEMIATKRAGKALPVPQDPELLYYIYAFKKYGMHAPLNWYRNRRVSALDEQASELPGTFPPHIPALLLPAENDPALPPAMADPKKMQKHFPGGNLRVELIKGADHWVLQDAPYRDDVTAKLVAFVDEVLAGKWQPEAPATKL</sequence>
<dbReference type="InterPro" id="IPR000639">
    <property type="entry name" value="Epox_hydrolase-like"/>
</dbReference>
<dbReference type="PANTHER" id="PTHR43329">
    <property type="entry name" value="EPOXIDE HYDROLASE"/>
    <property type="match status" value="1"/>
</dbReference>
<accession>A0A194SBX7</accession>
<evidence type="ECO:0000256" key="2">
    <source>
        <dbReference type="ARBA" id="ARBA00038334"/>
    </source>
</evidence>